<keyword evidence="5" id="KW-0393">Immunoglobulin domain</keyword>
<dbReference type="Pfam" id="PF00041">
    <property type="entry name" value="fn3"/>
    <property type="match status" value="1"/>
</dbReference>
<comment type="subcellular location">
    <subcellularLocation>
        <location evidence="1">Membrane</location>
        <topology evidence="1">Single-pass type I membrane protein</topology>
    </subcellularLocation>
</comment>
<feature type="domain" description="Fibronectin type-III" evidence="7">
    <location>
        <begin position="515"/>
        <end position="607"/>
    </location>
</feature>
<keyword evidence="2" id="KW-0472">Membrane</keyword>
<dbReference type="GO" id="GO:0005911">
    <property type="term" value="C:cell-cell junction"/>
    <property type="evidence" value="ECO:0007669"/>
    <property type="project" value="TreeGrafter"/>
</dbReference>
<protein>
    <submittedName>
        <fullName evidence="8">Uncharacterized protein</fullName>
    </submittedName>
</protein>
<gene>
    <name evidence="8" type="ORF">MEDL_34079</name>
</gene>
<dbReference type="InterPro" id="IPR003961">
    <property type="entry name" value="FN3_dom"/>
</dbReference>
<dbReference type="InterPro" id="IPR003599">
    <property type="entry name" value="Ig_sub"/>
</dbReference>
<evidence type="ECO:0000313" key="9">
    <source>
        <dbReference type="Proteomes" id="UP000683360"/>
    </source>
</evidence>
<dbReference type="InterPro" id="IPR007110">
    <property type="entry name" value="Ig-like_dom"/>
</dbReference>
<name>A0A8S3SPL9_MYTED</name>
<feature type="domain" description="Ig-like" evidence="6">
    <location>
        <begin position="129"/>
        <end position="215"/>
    </location>
</feature>
<dbReference type="AlphaFoldDB" id="A0A8S3SPL9"/>
<dbReference type="GO" id="GO:0050839">
    <property type="term" value="F:cell adhesion molecule binding"/>
    <property type="evidence" value="ECO:0007669"/>
    <property type="project" value="TreeGrafter"/>
</dbReference>
<dbReference type="SUPFAM" id="SSF49265">
    <property type="entry name" value="Fibronectin type III"/>
    <property type="match status" value="1"/>
</dbReference>
<dbReference type="SMART" id="SM00409">
    <property type="entry name" value="IG"/>
    <property type="match status" value="3"/>
</dbReference>
<keyword evidence="9" id="KW-1185">Reference proteome</keyword>
<evidence type="ECO:0000259" key="7">
    <source>
        <dbReference type="PROSITE" id="PS50853"/>
    </source>
</evidence>
<dbReference type="GO" id="GO:0098609">
    <property type="term" value="P:cell-cell adhesion"/>
    <property type="evidence" value="ECO:0007669"/>
    <property type="project" value="TreeGrafter"/>
</dbReference>
<dbReference type="InterPro" id="IPR003598">
    <property type="entry name" value="Ig_sub2"/>
</dbReference>
<dbReference type="SUPFAM" id="SSF48726">
    <property type="entry name" value="Immunoglobulin"/>
    <property type="match status" value="3"/>
</dbReference>
<feature type="domain" description="Ig-like" evidence="6">
    <location>
        <begin position="222"/>
        <end position="303"/>
    </location>
</feature>
<dbReference type="CDD" id="cd00063">
    <property type="entry name" value="FN3"/>
    <property type="match status" value="1"/>
</dbReference>
<dbReference type="InterPro" id="IPR013783">
    <property type="entry name" value="Ig-like_fold"/>
</dbReference>
<proteinExistence type="predicted"/>
<dbReference type="OrthoDB" id="10028801at2759"/>
<dbReference type="InterPro" id="IPR036116">
    <property type="entry name" value="FN3_sf"/>
</dbReference>
<dbReference type="InterPro" id="IPR013162">
    <property type="entry name" value="CD80_C2-set"/>
</dbReference>
<dbReference type="PROSITE" id="PS50835">
    <property type="entry name" value="IG_LIKE"/>
    <property type="match status" value="2"/>
</dbReference>
<dbReference type="EMBL" id="CAJPWZ010001666">
    <property type="protein sequence ID" value="CAG2220641.1"/>
    <property type="molecule type" value="Genomic_DNA"/>
</dbReference>
<reference evidence="8" key="1">
    <citation type="submission" date="2021-03" db="EMBL/GenBank/DDBJ databases">
        <authorList>
            <person name="Bekaert M."/>
        </authorList>
    </citation>
    <scope>NUCLEOTIDE SEQUENCE</scope>
</reference>
<dbReference type="Proteomes" id="UP000683360">
    <property type="component" value="Unassembled WGS sequence"/>
</dbReference>
<evidence type="ECO:0000256" key="3">
    <source>
        <dbReference type="ARBA" id="ARBA00023157"/>
    </source>
</evidence>
<keyword evidence="4" id="KW-0325">Glycoprotein</keyword>
<dbReference type="Gene3D" id="2.60.40.10">
    <property type="entry name" value="Immunoglobulins"/>
    <property type="match status" value="3"/>
</dbReference>
<organism evidence="8 9">
    <name type="scientific">Mytilus edulis</name>
    <name type="common">Blue mussel</name>
    <dbReference type="NCBI Taxonomy" id="6550"/>
    <lineage>
        <taxon>Eukaryota</taxon>
        <taxon>Metazoa</taxon>
        <taxon>Spiralia</taxon>
        <taxon>Lophotrochozoa</taxon>
        <taxon>Mollusca</taxon>
        <taxon>Bivalvia</taxon>
        <taxon>Autobranchia</taxon>
        <taxon>Pteriomorphia</taxon>
        <taxon>Mytilida</taxon>
        <taxon>Mytiloidea</taxon>
        <taxon>Mytilidae</taxon>
        <taxon>Mytilinae</taxon>
        <taxon>Mytilus</taxon>
    </lineage>
</organism>
<keyword evidence="3" id="KW-1015">Disulfide bond</keyword>
<comment type="caution">
    <text evidence="8">The sequence shown here is derived from an EMBL/GenBank/DDBJ whole genome shotgun (WGS) entry which is preliminary data.</text>
</comment>
<evidence type="ECO:0000259" key="6">
    <source>
        <dbReference type="PROSITE" id="PS50835"/>
    </source>
</evidence>
<dbReference type="InterPro" id="IPR051275">
    <property type="entry name" value="Cell_adhesion_signaling"/>
</dbReference>
<evidence type="ECO:0000256" key="5">
    <source>
        <dbReference type="ARBA" id="ARBA00023319"/>
    </source>
</evidence>
<dbReference type="SMART" id="SM00408">
    <property type="entry name" value="IGc2"/>
    <property type="match status" value="2"/>
</dbReference>
<dbReference type="PANTHER" id="PTHR11640">
    <property type="entry name" value="NEPHRIN"/>
    <property type="match status" value="1"/>
</dbReference>
<dbReference type="InterPro" id="IPR036179">
    <property type="entry name" value="Ig-like_dom_sf"/>
</dbReference>
<dbReference type="PANTHER" id="PTHR11640:SF31">
    <property type="entry name" value="IRREGULAR CHIASM C-ROUGHEST PROTEIN-RELATED"/>
    <property type="match status" value="1"/>
</dbReference>
<dbReference type="GO" id="GO:0005886">
    <property type="term" value="C:plasma membrane"/>
    <property type="evidence" value="ECO:0007669"/>
    <property type="project" value="TreeGrafter"/>
</dbReference>
<evidence type="ECO:0000256" key="4">
    <source>
        <dbReference type="ARBA" id="ARBA00023180"/>
    </source>
</evidence>
<evidence type="ECO:0000313" key="8">
    <source>
        <dbReference type="EMBL" id="CAG2220641.1"/>
    </source>
</evidence>
<evidence type="ECO:0000256" key="2">
    <source>
        <dbReference type="ARBA" id="ARBA00023136"/>
    </source>
</evidence>
<evidence type="ECO:0000256" key="1">
    <source>
        <dbReference type="ARBA" id="ARBA00004479"/>
    </source>
</evidence>
<dbReference type="SMART" id="SM00060">
    <property type="entry name" value="FN3"/>
    <property type="match status" value="1"/>
</dbReference>
<dbReference type="Pfam" id="PF13927">
    <property type="entry name" value="Ig_3"/>
    <property type="match status" value="1"/>
</dbReference>
<accession>A0A8S3SPL9</accession>
<dbReference type="Pfam" id="PF08205">
    <property type="entry name" value="C2-set_2"/>
    <property type="match status" value="1"/>
</dbReference>
<sequence>MSDKTPNVREYNADKPCSMLLPIDTKLRDVHLVLTQEIIYGTVGSTVELVCPIVFSRDITWIGPPNYQEYAVGTEVFPEVSNQVAVSETAADKKSILLIHHFSKDNSGDYKCTDGIEKEEFNLIDKRNPSNLVISNKTDDKTNTVEGKEHNLECRVTSGQPGGNITWSTDGVVVARNEPSFVSHRLTPKRSDNGKIFKCEAFNSDGEKILESSVRIEVFYIPKIIFSPSQTITVKECEEAQLICINDGNDPDTTTVWKIQRTKTIISNNDKLKFINVKRTDAGLYICMVQTKAGVYKENANVVVQYAPTIDIQYVPTERKMECIPSGVPDRYVYKDWEHTTEFNDHIRFLPITKEGNNAILTIPKHETGKDHQLDRGLYICRASNNISSSDGMFVVKKYNLNFKGTPYFVSSSENTQYGVYLKTAKIEIKFISVPEYSSYDVYKNESRFTGYNESVHRNMKLTDNVYGKNVSVKGNIISLQIQIDTLDDFNLYKVVVKNAEGSSHHTINLVSASAPCMPKILQTLAKQTQIFVLWKPGFDGGYRQWFTVEYQEIGDTYWNNQITNSSNVIVIGGLKPATRYLIRVFARNMIADSNRTKEILIQTGNVAMQLIYLKRIYFI</sequence>
<dbReference type="PROSITE" id="PS50853">
    <property type="entry name" value="FN3"/>
    <property type="match status" value="1"/>
</dbReference>